<name>A0A9X3MXC0_9ACTN</name>
<dbReference type="InterPro" id="IPR008972">
    <property type="entry name" value="Cupredoxin"/>
</dbReference>
<dbReference type="RefSeq" id="WP_270042575.1">
    <property type="nucleotide sequence ID" value="NZ_JAPDOD010000024.1"/>
</dbReference>
<dbReference type="Pfam" id="PF07732">
    <property type="entry name" value="Cu-oxidase_3"/>
    <property type="match status" value="1"/>
</dbReference>
<evidence type="ECO:0000256" key="1">
    <source>
        <dbReference type="ARBA" id="ARBA00022723"/>
    </source>
</evidence>
<dbReference type="SUPFAM" id="SSF49503">
    <property type="entry name" value="Cupredoxins"/>
    <property type="match status" value="2"/>
</dbReference>
<proteinExistence type="predicted"/>
<protein>
    <submittedName>
        <fullName evidence="7">Multicopper oxidase domain-containing protein</fullName>
    </submittedName>
</protein>
<dbReference type="AlphaFoldDB" id="A0A9X3MXC0"/>
<dbReference type="GO" id="GO:0005507">
    <property type="term" value="F:copper ion binding"/>
    <property type="evidence" value="ECO:0007669"/>
    <property type="project" value="InterPro"/>
</dbReference>
<dbReference type="InterPro" id="IPR002355">
    <property type="entry name" value="Cu_oxidase_Cu_BS"/>
</dbReference>
<dbReference type="Gene3D" id="2.60.40.420">
    <property type="entry name" value="Cupredoxins - blue copper proteins"/>
    <property type="match status" value="2"/>
</dbReference>
<feature type="signal peptide" evidence="4">
    <location>
        <begin position="1"/>
        <end position="23"/>
    </location>
</feature>
<sequence>MRRLTTVVLLGAASVLAAPSASAATREYWVAAVPVTFNIVPNGHDAIMGMEYTPAETVFGTTVYRRYTKQWRTPIANVPAGSGNSDLMPGPLIKARVGDKLRIHFKNLDTAFNRPHSMHFHGVEYKPSSDGAYLPGYSGKDADVKPGQTWTYKLTAGDDSAGAWPYHDHGPEMEASIDGGMFGMLSILGKHERAPDREYVVVFSPMGKFQAIDGRAFVGNTPVFHSRVGDLVQWDVMAMGSEHHTFHVHGHRWRDPNGVPIDTATVGPAESLRVRWREQDPGTWLYHCHVETHMAAGMVGTYQVKRT</sequence>
<dbReference type="GO" id="GO:0016491">
    <property type="term" value="F:oxidoreductase activity"/>
    <property type="evidence" value="ECO:0007669"/>
    <property type="project" value="UniProtKB-KW"/>
</dbReference>
<dbReference type="PANTHER" id="PTHR11709">
    <property type="entry name" value="MULTI-COPPER OXIDASE"/>
    <property type="match status" value="1"/>
</dbReference>
<dbReference type="PANTHER" id="PTHR11709:SF394">
    <property type="entry name" value="FI03373P-RELATED"/>
    <property type="match status" value="1"/>
</dbReference>
<feature type="domain" description="Plastocyanin-like" evidence="5">
    <location>
        <begin position="211"/>
        <end position="305"/>
    </location>
</feature>
<dbReference type="InterPro" id="IPR011707">
    <property type="entry name" value="Cu-oxidase-like_N"/>
</dbReference>
<evidence type="ECO:0000256" key="4">
    <source>
        <dbReference type="SAM" id="SignalP"/>
    </source>
</evidence>
<keyword evidence="4" id="KW-0732">Signal</keyword>
<keyword evidence="8" id="KW-1185">Reference proteome</keyword>
<keyword evidence="3" id="KW-0186">Copper</keyword>
<dbReference type="Pfam" id="PF07731">
    <property type="entry name" value="Cu-oxidase_2"/>
    <property type="match status" value="1"/>
</dbReference>
<accession>A0A9X3MXC0</accession>
<gene>
    <name evidence="7" type="ORF">OM076_23855</name>
</gene>
<evidence type="ECO:0000259" key="6">
    <source>
        <dbReference type="Pfam" id="PF07732"/>
    </source>
</evidence>
<feature type="domain" description="Plastocyanin-like" evidence="6">
    <location>
        <begin position="87"/>
        <end position="190"/>
    </location>
</feature>
<feature type="chain" id="PRO_5040939867" evidence="4">
    <location>
        <begin position="24"/>
        <end position="307"/>
    </location>
</feature>
<keyword evidence="2" id="KW-0560">Oxidoreductase</keyword>
<dbReference type="PROSITE" id="PS00080">
    <property type="entry name" value="MULTICOPPER_OXIDASE2"/>
    <property type="match status" value="1"/>
</dbReference>
<dbReference type="PROSITE" id="PS00079">
    <property type="entry name" value="MULTICOPPER_OXIDASE1"/>
    <property type="match status" value="1"/>
</dbReference>
<evidence type="ECO:0000313" key="7">
    <source>
        <dbReference type="EMBL" id="MDA0163331.1"/>
    </source>
</evidence>
<dbReference type="InterPro" id="IPR033138">
    <property type="entry name" value="Cu_oxidase_CS"/>
</dbReference>
<dbReference type="Proteomes" id="UP001149140">
    <property type="component" value="Unassembled WGS sequence"/>
</dbReference>
<evidence type="ECO:0000259" key="5">
    <source>
        <dbReference type="Pfam" id="PF07731"/>
    </source>
</evidence>
<dbReference type="InterPro" id="IPR045087">
    <property type="entry name" value="Cu-oxidase_fam"/>
</dbReference>
<comment type="caution">
    <text evidence="7">The sequence shown here is derived from an EMBL/GenBank/DDBJ whole genome shotgun (WGS) entry which is preliminary data.</text>
</comment>
<keyword evidence="1" id="KW-0479">Metal-binding</keyword>
<organism evidence="7 8">
    <name type="scientific">Solirubrobacter ginsenosidimutans</name>
    <dbReference type="NCBI Taxonomy" id="490573"/>
    <lineage>
        <taxon>Bacteria</taxon>
        <taxon>Bacillati</taxon>
        <taxon>Actinomycetota</taxon>
        <taxon>Thermoleophilia</taxon>
        <taxon>Solirubrobacterales</taxon>
        <taxon>Solirubrobacteraceae</taxon>
        <taxon>Solirubrobacter</taxon>
    </lineage>
</organism>
<reference evidence="7" key="1">
    <citation type="submission" date="2022-10" db="EMBL/GenBank/DDBJ databases">
        <title>The WGS of Solirubrobacter ginsenosidimutans DSM 21036.</title>
        <authorList>
            <person name="Jiang Z."/>
        </authorList>
    </citation>
    <scope>NUCLEOTIDE SEQUENCE</scope>
    <source>
        <strain evidence="7">DSM 21036</strain>
    </source>
</reference>
<evidence type="ECO:0000313" key="8">
    <source>
        <dbReference type="Proteomes" id="UP001149140"/>
    </source>
</evidence>
<dbReference type="InterPro" id="IPR011706">
    <property type="entry name" value="Cu-oxidase_C"/>
</dbReference>
<evidence type="ECO:0000256" key="3">
    <source>
        <dbReference type="ARBA" id="ARBA00023008"/>
    </source>
</evidence>
<dbReference type="EMBL" id="JAPDOD010000024">
    <property type="protein sequence ID" value="MDA0163331.1"/>
    <property type="molecule type" value="Genomic_DNA"/>
</dbReference>
<evidence type="ECO:0000256" key="2">
    <source>
        <dbReference type="ARBA" id="ARBA00023002"/>
    </source>
</evidence>